<name>A0A0F9QP39_9ZZZZ</name>
<dbReference type="AlphaFoldDB" id="A0A0F9QP39"/>
<dbReference type="EMBL" id="LAZR01004610">
    <property type="protein sequence ID" value="KKN07068.1"/>
    <property type="molecule type" value="Genomic_DNA"/>
</dbReference>
<accession>A0A0F9QP39</accession>
<organism evidence="1">
    <name type="scientific">marine sediment metagenome</name>
    <dbReference type="NCBI Taxonomy" id="412755"/>
    <lineage>
        <taxon>unclassified sequences</taxon>
        <taxon>metagenomes</taxon>
        <taxon>ecological metagenomes</taxon>
    </lineage>
</organism>
<evidence type="ECO:0000313" key="1">
    <source>
        <dbReference type="EMBL" id="KKN07068.1"/>
    </source>
</evidence>
<proteinExistence type="predicted"/>
<sequence>MNRLHSSIILALEKGKNLKEIIQRICAPKHPPPEFFDFRKLQLFKFQEFSNIRNTKSPKLLAEHKWVSTSKTRNADNYNDIVEVFFDNEIRIDLLLDDYYILVNEFNIKYHWDYEKGEMSKEHHAYFDIVNEIKSYGGHDLLFIFYEEGYNPEIGREVQYPYNLKEMILDLYKDKTESSLINEELKRLELALEVYLLRIIEDTGLSRKEIVKLIDYTKNESDFLISNKQALIIIAKDLCIDIENKF</sequence>
<gene>
    <name evidence="1" type="ORF">LCGC14_1070920</name>
</gene>
<reference evidence="1" key="1">
    <citation type="journal article" date="2015" name="Nature">
        <title>Complex archaea that bridge the gap between prokaryotes and eukaryotes.</title>
        <authorList>
            <person name="Spang A."/>
            <person name="Saw J.H."/>
            <person name="Jorgensen S.L."/>
            <person name="Zaremba-Niedzwiedzka K."/>
            <person name="Martijn J."/>
            <person name="Lind A.E."/>
            <person name="van Eijk R."/>
            <person name="Schleper C."/>
            <person name="Guy L."/>
            <person name="Ettema T.J."/>
        </authorList>
    </citation>
    <scope>NUCLEOTIDE SEQUENCE</scope>
</reference>
<protein>
    <submittedName>
        <fullName evidence="1">Uncharacterized protein</fullName>
    </submittedName>
</protein>
<comment type="caution">
    <text evidence="1">The sequence shown here is derived from an EMBL/GenBank/DDBJ whole genome shotgun (WGS) entry which is preliminary data.</text>
</comment>